<comment type="pathway">
    <text evidence="3">Protein modification; protein ubiquitination.</text>
</comment>
<evidence type="ECO:0000256" key="16">
    <source>
        <dbReference type="SAM" id="Phobius"/>
    </source>
</evidence>
<dbReference type="Gramene" id="OE9A065734T1">
    <property type="protein sequence ID" value="OE9A065734C1"/>
    <property type="gene ID" value="OE9A065734"/>
</dbReference>
<evidence type="ECO:0000256" key="3">
    <source>
        <dbReference type="ARBA" id="ARBA00004906"/>
    </source>
</evidence>
<dbReference type="Pfam" id="PF13639">
    <property type="entry name" value="zf-RING_2"/>
    <property type="match status" value="1"/>
</dbReference>
<sequence length="275" mass="30332">MSNSPNISGNLGDSSVIEDTGKTIVVTIILLVFAVVCVVCAHLYAKWYWNRRHENTTTGRRHQVTAVTALRHGLDPTVLKTIPVVIFDPKEFKDGLECSVCLSEVSQGEKTRLLPKCNHGFHMDCIDVWFKSHSTCPLCRDPIPNQNESSSNSSSPEETVVPIEENPGQRPDFPTNVLFCGNETQVSTFRPCLEDSHQGTATAASSRPPCSSSSVSTINRPDGMLVIDIPRQVNEEEDQKSPAPSRLRSLKRLMSGINPWSPRNVDMEQGNSSQS</sequence>
<dbReference type="GO" id="GO:0016020">
    <property type="term" value="C:membrane"/>
    <property type="evidence" value="ECO:0007669"/>
    <property type="project" value="UniProtKB-SubCell"/>
</dbReference>
<dbReference type="GO" id="GO:0061630">
    <property type="term" value="F:ubiquitin protein ligase activity"/>
    <property type="evidence" value="ECO:0007669"/>
    <property type="project" value="UniProtKB-EC"/>
</dbReference>
<evidence type="ECO:0000259" key="17">
    <source>
        <dbReference type="PROSITE" id="PS50089"/>
    </source>
</evidence>
<proteinExistence type="inferred from homology"/>
<evidence type="ECO:0000313" key="18">
    <source>
        <dbReference type="EMBL" id="CAA3006789.1"/>
    </source>
</evidence>
<protein>
    <recommendedName>
        <fullName evidence="4">RING-type E3 ubiquitin transferase</fullName>
        <ecNumber evidence="4">2.3.2.27</ecNumber>
    </recommendedName>
</protein>
<dbReference type="PANTHER" id="PTHR46913:SF1">
    <property type="entry name" value="RING-H2 FINGER PROTEIN ATL16"/>
    <property type="match status" value="1"/>
</dbReference>
<keyword evidence="19" id="KW-1185">Reference proteome</keyword>
<comment type="caution">
    <text evidence="18">The sequence shown here is derived from an EMBL/GenBank/DDBJ whole genome shotgun (WGS) entry which is preliminary data.</text>
</comment>
<reference evidence="18 19" key="1">
    <citation type="submission" date="2019-12" db="EMBL/GenBank/DDBJ databases">
        <authorList>
            <person name="Alioto T."/>
            <person name="Alioto T."/>
            <person name="Gomez Garrido J."/>
        </authorList>
    </citation>
    <scope>NUCLEOTIDE SEQUENCE [LARGE SCALE GENOMIC DNA]</scope>
</reference>
<dbReference type="OrthoDB" id="8062037at2759"/>
<dbReference type="InterPro" id="IPR013083">
    <property type="entry name" value="Znf_RING/FYVE/PHD"/>
</dbReference>
<evidence type="ECO:0000256" key="6">
    <source>
        <dbReference type="ARBA" id="ARBA00022692"/>
    </source>
</evidence>
<dbReference type="InterPro" id="IPR044600">
    <property type="entry name" value="ATL1/ATL16-like"/>
</dbReference>
<dbReference type="SMART" id="SM00184">
    <property type="entry name" value="RING"/>
    <property type="match status" value="1"/>
</dbReference>
<name>A0A8S0TTC5_OLEEU</name>
<feature type="compositionally biased region" description="Low complexity" evidence="15">
    <location>
        <begin position="145"/>
        <end position="158"/>
    </location>
</feature>
<dbReference type="PANTHER" id="PTHR46913">
    <property type="entry name" value="RING-H2 FINGER PROTEIN ATL16"/>
    <property type="match status" value="1"/>
</dbReference>
<evidence type="ECO:0000256" key="12">
    <source>
        <dbReference type="ARBA" id="ARBA00023136"/>
    </source>
</evidence>
<keyword evidence="12 16" id="KW-0472">Membrane</keyword>
<dbReference type="GO" id="GO:0016567">
    <property type="term" value="P:protein ubiquitination"/>
    <property type="evidence" value="ECO:0007669"/>
    <property type="project" value="InterPro"/>
</dbReference>
<dbReference type="PROSITE" id="PS50089">
    <property type="entry name" value="ZF_RING_2"/>
    <property type="match status" value="1"/>
</dbReference>
<dbReference type="Proteomes" id="UP000594638">
    <property type="component" value="Unassembled WGS sequence"/>
</dbReference>
<accession>A0A8S0TTC5</accession>
<evidence type="ECO:0000256" key="1">
    <source>
        <dbReference type="ARBA" id="ARBA00000900"/>
    </source>
</evidence>
<evidence type="ECO:0000256" key="10">
    <source>
        <dbReference type="ARBA" id="ARBA00022833"/>
    </source>
</evidence>
<dbReference type="SUPFAM" id="SSF57850">
    <property type="entry name" value="RING/U-box"/>
    <property type="match status" value="1"/>
</dbReference>
<feature type="transmembrane region" description="Helical" evidence="16">
    <location>
        <begin position="24"/>
        <end position="45"/>
    </location>
</feature>
<evidence type="ECO:0000256" key="7">
    <source>
        <dbReference type="ARBA" id="ARBA00022723"/>
    </source>
</evidence>
<evidence type="ECO:0000313" key="19">
    <source>
        <dbReference type="Proteomes" id="UP000594638"/>
    </source>
</evidence>
<gene>
    <name evidence="18" type="ORF">OLEA9_A065734</name>
</gene>
<evidence type="ECO:0000256" key="2">
    <source>
        <dbReference type="ARBA" id="ARBA00004167"/>
    </source>
</evidence>
<dbReference type="CDD" id="cd16461">
    <property type="entry name" value="RING-H2_EL5-like"/>
    <property type="match status" value="1"/>
</dbReference>
<dbReference type="Gene3D" id="3.30.40.10">
    <property type="entry name" value="Zinc/RING finger domain, C3HC4 (zinc finger)"/>
    <property type="match status" value="1"/>
</dbReference>
<feature type="region of interest" description="Disordered" evidence="15">
    <location>
        <begin position="145"/>
        <end position="173"/>
    </location>
</feature>
<dbReference type="FunFam" id="3.30.40.10:FF:000475">
    <property type="entry name" value="RING-H2 finger protein ATL3"/>
    <property type="match status" value="1"/>
</dbReference>
<comment type="catalytic activity">
    <reaction evidence="1">
        <text>S-ubiquitinyl-[E2 ubiquitin-conjugating enzyme]-L-cysteine + [acceptor protein]-L-lysine = [E2 ubiquitin-conjugating enzyme]-L-cysteine + N(6)-ubiquitinyl-[acceptor protein]-L-lysine.</text>
        <dbReference type="EC" id="2.3.2.27"/>
    </reaction>
</comment>
<keyword evidence="8 14" id="KW-0863">Zinc-finger</keyword>
<dbReference type="EMBL" id="CACTIH010007264">
    <property type="protein sequence ID" value="CAA3006789.1"/>
    <property type="molecule type" value="Genomic_DNA"/>
</dbReference>
<keyword evidence="10" id="KW-0862">Zinc</keyword>
<evidence type="ECO:0000256" key="15">
    <source>
        <dbReference type="SAM" id="MobiDB-lite"/>
    </source>
</evidence>
<dbReference type="GO" id="GO:0008270">
    <property type="term" value="F:zinc ion binding"/>
    <property type="evidence" value="ECO:0007669"/>
    <property type="project" value="UniProtKB-KW"/>
</dbReference>
<keyword evidence="9" id="KW-0833">Ubl conjugation pathway</keyword>
<keyword evidence="5" id="KW-0808">Transferase</keyword>
<evidence type="ECO:0000256" key="14">
    <source>
        <dbReference type="PROSITE-ProRule" id="PRU00175"/>
    </source>
</evidence>
<evidence type="ECO:0000256" key="11">
    <source>
        <dbReference type="ARBA" id="ARBA00022989"/>
    </source>
</evidence>
<comment type="similarity">
    <text evidence="13">Belongs to the RING-type zinc finger family. ATL subfamily.</text>
</comment>
<dbReference type="InterPro" id="IPR001841">
    <property type="entry name" value="Znf_RING"/>
</dbReference>
<evidence type="ECO:0000256" key="8">
    <source>
        <dbReference type="ARBA" id="ARBA00022771"/>
    </source>
</evidence>
<organism evidence="18 19">
    <name type="scientific">Olea europaea subsp. europaea</name>
    <dbReference type="NCBI Taxonomy" id="158383"/>
    <lineage>
        <taxon>Eukaryota</taxon>
        <taxon>Viridiplantae</taxon>
        <taxon>Streptophyta</taxon>
        <taxon>Embryophyta</taxon>
        <taxon>Tracheophyta</taxon>
        <taxon>Spermatophyta</taxon>
        <taxon>Magnoliopsida</taxon>
        <taxon>eudicotyledons</taxon>
        <taxon>Gunneridae</taxon>
        <taxon>Pentapetalae</taxon>
        <taxon>asterids</taxon>
        <taxon>lamiids</taxon>
        <taxon>Lamiales</taxon>
        <taxon>Oleaceae</taxon>
        <taxon>Oleeae</taxon>
        <taxon>Olea</taxon>
    </lineage>
</organism>
<feature type="domain" description="RING-type" evidence="17">
    <location>
        <begin position="98"/>
        <end position="140"/>
    </location>
</feature>
<dbReference type="EC" id="2.3.2.27" evidence="4"/>
<keyword evidence="6 16" id="KW-0812">Transmembrane</keyword>
<feature type="compositionally biased region" description="Low complexity" evidence="15">
    <location>
        <begin position="200"/>
        <end position="217"/>
    </location>
</feature>
<comment type="subcellular location">
    <subcellularLocation>
        <location evidence="2">Membrane</location>
        <topology evidence="2">Single-pass membrane protein</topology>
    </subcellularLocation>
</comment>
<keyword evidence="11 16" id="KW-1133">Transmembrane helix</keyword>
<evidence type="ECO:0000256" key="4">
    <source>
        <dbReference type="ARBA" id="ARBA00012483"/>
    </source>
</evidence>
<feature type="region of interest" description="Disordered" evidence="15">
    <location>
        <begin position="199"/>
        <end position="275"/>
    </location>
</feature>
<keyword evidence="7" id="KW-0479">Metal-binding</keyword>
<evidence type="ECO:0000256" key="5">
    <source>
        <dbReference type="ARBA" id="ARBA00022679"/>
    </source>
</evidence>
<evidence type="ECO:0000256" key="13">
    <source>
        <dbReference type="ARBA" id="ARBA00024209"/>
    </source>
</evidence>
<evidence type="ECO:0000256" key="9">
    <source>
        <dbReference type="ARBA" id="ARBA00022786"/>
    </source>
</evidence>
<dbReference type="AlphaFoldDB" id="A0A8S0TTC5"/>